<gene>
    <name evidence="2" type="ORF">HMPREF0357_11092</name>
</gene>
<feature type="coiled-coil region" evidence="1">
    <location>
        <begin position="10"/>
        <end position="37"/>
    </location>
</feature>
<sequence>MEIIIAMYEISEEERKIRLEREENERKENLRRNAEEIYYDLYNKELNKTKELIKEA</sequence>
<accession>E7FVR5</accession>
<dbReference type="EMBL" id="ACLK02000002">
    <property type="protein sequence ID" value="EFY08985.1"/>
    <property type="molecule type" value="Genomic_DNA"/>
</dbReference>
<dbReference type="RefSeq" id="WP_003774961.1">
    <property type="nucleotide sequence ID" value="NZ_ACLK02000002.1"/>
</dbReference>
<comment type="caution">
    <text evidence="2">The sequence shown here is derived from an EMBL/GenBank/DDBJ whole genome shotgun (WGS) entry which is preliminary data.</text>
</comment>
<organism evidence="2 3">
    <name type="scientific">Erysipelothrix rhusiopathiae ATCC 19414</name>
    <dbReference type="NCBI Taxonomy" id="525280"/>
    <lineage>
        <taxon>Bacteria</taxon>
        <taxon>Bacillati</taxon>
        <taxon>Bacillota</taxon>
        <taxon>Erysipelotrichia</taxon>
        <taxon>Erysipelotrichales</taxon>
        <taxon>Erysipelotrichaceae</taxon>
        <taxon>Erysipelothrix</taxon>
    </lineage>
</organism>
<keyword evidence="3" id="KW-1185">Reference proteome</keyword>
<reference evidence="2" key="1">
    <citation type="submission" date="2011-01" db="EMBL/GenBank/DDBJ databases">
        <authorList>
            <person name="Muzny D."/>
            <person name="Qin X."/>
            <person name="Buhay C."/>
            <person name="Dugan-Rocha S."/>
            <person name="Ding Y."/>
            <person name="Chen G."/>
            <person name="Hawes A."/>
            <person name="Holder M."/>
            <person name="Jhangiani S."/>
            <person name="Johnson A."/>
            <person name="Khan Z."/>
            <person name="Li Z."/>
            <person name="Liu W."/>
            <person name="Liu X."/>
            <person name="Perez L."/>
            <person name="Shen H."/>
            <person name="Wang Q."/>
            <person name="Watt J."/>
            <person name="Xi L."/>
            <person name="Xin Y."/>
            <person name="Zhou J."/>
            <person name="Deng J."/>
            <person name="Jiang H."/>
            <person name="Liu Y."/>
            <person name="Qu J."/>
            <person name="Song X.-Z."/>
            <person name="Zhang L."/>
            <person name="Villasana D."/>
            <person name="Johnson A."/>
            <person name="Liu J."/>
            <person name="Liyanage D."/>
            <person name="Lorensuhewa L."/>
            <person name="Robinson T."/>
            <person name="Song A."/>
            <person name="Song B.-B."/>
            <person name="Dinh H."/>
            <person name="Thornton R."/>
            <person name="Coyle M."/>
            <person name="Francisco L."/>
            <person name="Jackson L."/>
            <person name="Javaid M."/>
            <person name="Korchina V."/>
            <person name="Kovar C."/>
            <person name="Mata R."/>
            <person name="Mathew T."/>
            <person name="Ngo R."/>
            <person name="Nguyen L."/>
            <person name="Nguyen N."/>
            <person name="Okwuonu G."/>
            <person name="Ongeri F."/>
            <person name="Pham C."/>
            <person name="Simmons D."/>
            <person name="Wilczek-Boney K."/>
            <person name="Hale W."/>
            <person name="Jakkamsetti A."/>
            <person name="Pham P."/>
            <person name="Ruth R."/>
            <person name="San Lucas F."/>
            <person name="Warren J."/>
            <person name="Zhang J."/>
            <person name="Zhao Z."/>
            <person name="Zhou C."/>
            <person name="Zhu D."/>
            <person name="Lee S."/>
            <person name="Bess C."/>
            <person name="Blankenburg K."/>
            <person name="Forbes L."/>
            <person name="Fu Q."/>
            <person name="Gubbala S."/>
            <person name="Hirani K."/>
            <person name="Jayaseelan J.C."/>
            <person name="Lara F."/>
            <person name="Munidasa M."/>
            <person name="Palculict T."/>
            <person name="Patil S."/>
            <person name="Pu L.-L."/>
            <person name="Saada N."/>
            <person name="Tang L."/>
            <person name="Weissenberger G."/>
            <person name="Zhu Y."/>
            <person name="Hemphill L."/>
            <person name="Shang Y."/>
            <person name="Youmans B."/>
            <person name="Ayvaz T."/>
            <person name="Ross M."/>
            <person name="Santibanez J."/>
            <person name="Aqrawi P."/>
            <person name="Gross S."/>
            <person name="Joshi V."/>
            <person name="Fowler G."/>
            <person name="Nazareth L."/>
            <person name="Reid J."/>
            <person name="Worley K."/>
            <person name="Petrosino J."/>
            <person name="Highlander S."/>
            <person name="Gibbs R."/>
        </authorList>
    </citation>
    <scope>NUCLEOTIDE SEQUENCE [LARGE SCALE GENOMIC DNA]</scope>
    <source>
        <strain evidence="2">ATCC 19414</strain>
    </source>
</reference>
<evidence type="ECO:0000256" key="1">
    <source>
        <dbReference type="SAM" id="Coils"/>
    </source>
</evidence>
<evidence type="ECO:0000313" key="2">
    <source>
        <dbReference type="EMBL" id="EFY08985.1"/>
    </source>
</evidence>
<protein>
    <submittedName>
        <fullName evidence="2">Uncharacterized protein</fullName>
    </submittedName>
</protein>
<dbReference type="Proteomes" id="UP000003028">
    <property type="component" value="Unassembled WGS sequence"/>
</dbReference>
<name>E7FVR5_ERYRH</name>
<keyword evidence="1" id="KW-0175">Coiled coil</keyword>
<dbReference type="AlphaFoldDB" id="E7FVR5"/>
<evidence type="ECO:0000313" key="3">
    <source>
        <dbReference type="Proteomes" id="UP000003028"/>
    </source>
</evidence>
<proteinExistence type="predicted"/>